<reference evidence="4" key="2">
    <citation type="journal article" date="2019" name="Int. J. Syst. Evol. Microbiol.">
        <title>The Global Catalogue of Microorganisms (GCM) 10K type strain sequencing project: providing services to taxonomists for standard genome sequencing and annotation.</title>
        <authorList>
            <consortium name="The Broad Institute Genomics Platform"/>
            <consortium name="The Broad Institute Genome Sequencing Center for Infectious Disease"/>
            <person name="Wu L."/>
            <person name="Ma J."/>
        </authorList>
    </citation>
    <scope>NUCLEOTIDE SEQUENCE [LARGE SCALE GENOMIC DNA]</scope>
    <source>
        <strain evidence="4">NBRC 107715</strain>
    </source>
</reference>
<dbReference type="EMBL" id="BJZU01000113">
    <property type="protein sequence ID" value="GEP06661.1"/>
    <property type="molecule type" value="Genomic_DNA"/>
</dbReference>
<protein>
    <recommendedName>
        <fullName evidence="5">DUF3606 domain-containing protein</fullName>
    </recommendedName>
</protein>
<comment type="caution">
    <text evidence="1">The sequence shown here is derived from an EMBL/GenBank/DDBJ whole genome shotgun (WGS) entry which is preliminary data.</text>
</comment>
<sequence length="68" mass="7570">MEADMDEDRSAPEPRVVNVAEPWERAYWARRFMVPVEKVQAAVEAVGSDPATVAAHLGRDWPGHEAIV</sequence>
<dbReference type="Proteomes" id="UP000321960">
    <property type="component" value="Unassembled WGS sequence"/>
</dbReference>
<reference evidence="1 3" key="3">
    <citation type="submission" date="2019-07" db="EMBL/GenBank/DDBJ databases">
        <title>Whole genome shotgun sequence of Methylobacterium oxalidis NBRC 107715.</title>
        <authorList>
            <person name="Hosoyama A."/>
            <person name="Uohara A."/>
            <person name="Ohji S."/>
            <person name="Ichikawa N."/>
        </authorList>
    </citation>
    <scope>NUCLEOTIDE SEQUENCE [LARGE SCALE GENOMIC DNA]</scope>
    <source>
        <strain evidence="1 3">NBRC 107715</strain>
    </source>
</reference>
<evidence type="ECO:0000313" key="1">
    <source>
        <dbReference type="EMBL" id="GEP06661.1"/>
    </source>
</evidence>
<reference evidence="2" key="1">
    <citation type="journal article" date="2014" name="Int. J. Syst. Evol. Microbiol.">
        <title>Complete genome of a new Firmicutes species belonging to the dominant human colonic microbiota ('Ruminococcus bicirculans') reveals two chromosomes and a selective capacity to utilize plant glucans.</title>
        <authorList>
            <consortium name="NISC Comparative Sequencing Program"/>
            <person name="Wegmann U."/>
            <person name="Louis P."/>
            <person name="Goesmann A."/>
            <person name="Henrissat B."/>
            <person name="Duncan S.H."/>
            <person name="Flint H.J."/>
        </authorList>
    </citation>
    <scope>NUCLEOTIDE SEQUENCE</scope>
    <source>
        <strain evidence="2">NBRC 107715</strain>
    </source>
</reference>
<evidence type="ECO:0000313" key="4">
    <source>
        <dbReference type="Proteomes" id="UP001156856"/>
    </source>
</evidence>
<accession>A0A512J9M3</accession>
<reference evidence="2" key="4">
    <citation type="submission" date="2023-01" db="EMBL/GenBank/DDBJ databases">
        <title>Draft genome sequence of Methylobacterium oxalidis strain NBRC 107715.</title>
        <authorList>
            <person name="Sun Q."/>
            <person name="Mori K."/>
        </authorList>
    </citation>
    <scope>NUCLEOTIDE SEQUENCE</scope>
    <source>
        <strain evidence="2">NBRC 107715</strain>
    </source>
</reference>
<proteinExistence type="predicted"/>
<dbReference type="AlphaFoldDB" id="A0A512J9M3"/>
<evidence type="ECO:0000313" key="2">
    <source>
        <dbReference type="EMBL" id="GLS63318.1"/>
    </source>
</evidence>
<organism evidence="1 3">
    <name type="scientific">Methylobacterium oxalidis</name>
    <dbReference type="NCBI Taxonomy" id="944322"/>
    <lineage>
        <taxon>Bacteria</taxon>
        <taxon>Pseudomonadati</taxon>
        <taxon>Pseudomonadota</taxon>
        <taxon>Alphaproteobacteria</taxon>
        <taxon>Hyphomicrobiales</taxon>
        <taxon>Methylobacteriaceae</taxon>
        <taxon>Methylobacterium</taxon>
    </lineage>
</organism>
<keyword evidence="4" id="KW-1185">Reference proteome</keyword>
<dbReference type="Pfam" id="PF12244">
    <property type="entry name" value="DUF3606"/>
    <property type="match status" value="1"/>
</dbReference>
<gene>
    <name evidence="2" type="ORF">GCM10007888_16990</name>
    <name evidence="1" type="ORF">MOX02_46990</name>
</gene>
<evidence type="ECO:0000313" key="3">
    <source>
        <dbReference type="Proteomes" id="UP000321960"/>
    </source>
</evidence>
<dbReference type="Proteomes" id="UP001156856">
    <property type="component" value="Unassembled WGS sequence"/>
</dbReference>
<name>A0A512J9M3_9HYPH</name>
<evidence type="ECO:0008006" key="5">
    <source>
        <dbReference type="Google" id="ProtNLM"/>
    </source>
</evidence>
<dbReference type="InterPro" id="IPR022037">
    <property type="entry name" value="DUF3606"/>
</dbReference>
<dbReference type="EMBL" id="BSPK01000021">
    <property type="protein sequence ID" value="GLS63318.1"/>
    <property type="molecule type" value="Genomic_DNA"/>
</dbReference>